<accession>Q2YZR6</accession>
<proteinExistence type="predicted"/>
<dbReference type="EMBL" id="AJ937767">
    <property type="protein sequence ID" value="CAI78632.1"/>
    <property type="molecule type" value="Genomic_DNA"/>
</dbReference>
<organism evidence="1">
    <name type="scientific">uncultured delta proteobacterium</name>
    <dbReference type="NCBI Taxonomy" id="34034"/>
    <lineage>
        <taxon>Bacteria</taxon>
        <taxon>Deltaproteobacteria</taxon>
        <taxon>environmental samples</taxon>
    </lineage>
</organism>
<sequence>MKTKYIRQIENDIDQLDKEQRDFFKKVYGKKDASPYEFDIVINCDYITERKMRSSDSGRGPESKIR</sequence>
<evidence type="ECO:0000313" key="1">
    <source>
        <dbReference type="EMBL" id="CAI78632.1"/>
    </source>
</evidence>
<reference evidence="1" key="1">
    <citation type="journal article" date="2005" name="Environ. Microbiol.">
        <title>Lateral gene transfer and phylogenetic assignment of environmental fosmid clones.</title>
        <authorList>
            <person name="Nesbo C.L."/>
            <person name="Boucher Y."/>
            <person name="Dlutek M."/>
            <person name="Doolittle F.W."/>
        </authorList>
    </citation>
    <scope>NUCLEOTIDE SEQUENCE</scope>
</reference>
<dbReference type="AlphaFoldDB" id="Q2YZR6"/>
<protein>
    <submittedName>
        <fullName evidence="1">Uncharacterized protein</fullName>
    </submittedName>
</protein>
<name>Q2YZR6_9DELT</name>